<protein>
    <submittedName>
        <fullName evidence="2">Uncharacterized protein</fullName>
    </submittedName>
</protein>
<feature type="compositionally biased region" description="Low complexity" evidence="1">
    <location>
        <begin position="31"/>
        <end position="45"/>
    </location>
</feature>
<dbReference type="OrthoDB" id="5945798at2759"/>
<proteinExistence type="predicted"/>
<dbReference type="AlphaFoldDB" id="A0A175W3T8"/>
<dbReference type="STRING" id="100816.A0A175W3T8"/>
<dbReference type="VEuPathDB" id="FungiDB:MMYC01_203148"/>
<gene>
    <name evidence="2" type="ORF">MMYC01_203148</name>
</gene>
<feature type="region of interest" description="Disordered" evidence="1">
    <location>
        <begin position="1"/>
        <end position="48"/>
    </location>
</feature>
<accession>A0A175W3T8</accession>
<evidence type="ECO:0000256" key="1">
    <source>
        <dbReference type="SAM" id="MobiDB-lite"/>
    </source>
</evidence>
<dbReference type="EMBL" id="LCTW02000149">
    <property type="protein sequence ID" value="KXX77684.1"/>
    <property type="molecule type" value="Genomic_DNA"/>
</dbReference>
<sequence>MPIPDFTSPLTFPPFSALPLATTTANHRDNPQTSSQPTPDSSPNPEAQQEQDWYLIAQISQNMTLTKPTLICSDASSQTFALVFDTPHDTLDLSAMGLKRGCTVVIPHARRTPPDDEGKKQGFVKIAKGREADVRVIPGALERVTLLAARLKGGQAGEGKGGVRTVGMGRMG</sequence>
<evidence type="ECO:0000313" key="2">
    <source>
        <dbReference type="EMBL" id="KXX77684.1"/>
    </source>
</evidence>
<name>A0A175W3T8_9PEZI</name>
<keyword evidence="3" id="KW-1185">Reference proteome</keyword>
<evidence type="ECO:0000313" key="3">
    <source>
        <dbReference type="Proteomes" id="UP000078237"/>
    </source>
</evidence>
<comment type="caution">
    <text evidence="2">The sequence shown here is derived from an EMBL/GenBank/DDBJ whole genome shotgun (WGS) entry which is preliminary data.</text>
</comment>
<dbReference type="Proteomes" id="UP000078237">
    <property type="component" value="Unassembled WGS sequence"/>
</dbReference>
<organism evidence="2 3">
    <name type="scientific">Madurella mycetomatis</name>
    <dbReference type="NCBI Taxonomy" id="100816"/>
    <lineage>
        <taxon>Eukaryota</taxon>
        <taxon>Fungi</taxon>
        <taxon>Dikarya</taxon>
        <taxon>Ascomycota</taxon>
        <taxon>Pezizomycotina</taxon>
        <taxon>Sordariomycetes</taxon>
        <taxon>Sordariomycetidae</taxon>
        <taxon>Sordariales</taxon>
        <taxon>Sordariales incertae sedis</taxon>
        <taxon>Madurella</taxon>
    </lineage>
</organism>
<reference evidence="2 3" key="1">
    <citation type="journal article" date="2016" name="Genome Announc.">
        <title>Genome Sequence of Madurella mycetomatis mm55, Isolated from a Human Mycetoma Case in Sudan.</title>
        <authorList>
            <person name="Smit S."/>
            <person name="Derks M.F."/>
            <person name="Bervoets S."/>
            <person name="Fahal A."/>
            <person name="van Leeuwen W."/>
            <person name="van Belkum A."/>
            <person name="van de Sande W.W."/>
        </authorList>
    </citation>
    <scope>NUCLEOTIDE SEQUENCE [LARGE SCALE GENOMIC DNA]</scope>
    <source>
        <strain evidence="3">mm55</strain>
    </source>
</reference>